<dbReference type="EMBL" id="SBHS01000083">
    <property type="protein sequence ID" value="TWU70486.1"/>
    <property type="molecule type" value="Genomic_DNA"/>
</dbReference>
<evidence type="ECO:0000313" key="2">
    <source>
        <dbReference type="Proteomes" id="UP000317257"/>
    </source>
</evidence>
<accession>A0A5C6G3W7</accession>
<proteinExistence type="predicted"/>
<dbReference type="Proteomes" id="UP000317257">
    <property type="component" value="Unassembled WGS sequence"/>
</dbReference>
<protein>
    <submittedName>
        <fullName evidence="1">Uncharacterized protein</fullName>
    </submittedName>
</protein>
<reference evidence="2" key="1">
    <citation type="submission" date="2018-12" db="EMBL/GenBank/DDBJ databases">
        <title>The complete genome of Metarhizium rileyi, a key fungal pathogen of Lepidoptera.</title>
        <authorList>
            <person name="Binneck E."/>
            <person name="Lastra C.C.L."/>
            <person name="Sosa-Gomez D.R."/>
        </authorList>
    </citation>
    <scope>NUCLEOTIDE SEQUENCE [LARGE SCALE GENOMIC DNA]</scope>
    <source>
        <strain evidence="2">Cep018-CH2</strain>
    </source>
</reference>
<comment type="caution">
    <text evidence="1">The sequence shown here is derived from an EMBL/GenBank/DDBJ whole genome shotgun (WGS) entry which is preliminary data.</text>
</comment>
<sequence>MVGPESQDLALAQNPVAGFQPLHLEQVNARLIEISDNRTVESHFQPQDTQDGPEIASLCDEARDYETESYDEENDGGRSLYPISLLDEVSRDPEGHREMLWPFWNLSRDHGPAWLKNSQVAATVATGTRLLRLYLARHGFTRPLKLHACPKLQEKLTTWIEYLCFEYWWLDRYNDSHERLKLDHDKRWQELVDKKIPKPHETKDFVRTTPSSIERGREIEKAWEAKEVGTSRR</sequence>
<name>A0A5C6G3W7_METRR</name>
<organism evidence="1 2">
    <name type="scientific">Metarhizium rileyi (strain RCEF 4871)</name>
    <name type="common">Nomuraea rileyi</name>
    <dbReference type="NCBI Taxonomy" id="1649241"/>
    <lineage>
        <taxon>Eukaryota</taxon>
        <taxon>Fungi</taxon>
        <taxon>Dikarya</taxon>
        <taxon>Ascomycota</taxon>
        <taxon>Pezizomycotina</taxon>
        <taxon>Sordariomycetes</taxon>
        <taxon>Hypocreomycetidae</taxon>
        <taxon>Hypocreales</taxon>
        <taxon>Clavicipitaceae</taxon>
        <taxon>Metarhizium</taxon>
    </lineage>
</organism>
<dbReference type="AlphaFoldDB" id="A0A5C6G3W7"/>
<evidence type="ECO:0000313" key="1">
    <source>
        <dbReference type="EMBL" id="TWU70486.1"/>
    </source>
</evidence>
<gene>
    <name evidence="1" type="ORF">ED733_000427</name>
</gene>